<dbReference type="Proteomes" id="UP000050277">
    <property type="component" value="Unassembled WGS sequence"/>
</dbReference>
<dbReference type="Gene3D" id="1.10.3720.10">
    <property type="entry name" value="MetI-like"/>
    <property type="match status" value="1"/>
</dbReference>
<dbReference type="AlphaFoldDB" id="A0A0P6Z2Y9"/>
<name>A0A0P6Z2Y9_9CHLR</name>
<dbReference type="GO" id="GO:0071916">
    <property type="term" value="F:dipeptide transmembrane transporter activity"/>
    <property type="evidence" value="ECO:0007669"/>
    <property type="project" value="TreeGrafter"/>
</dbReference>
<dbReference type="SUPFAM" id="SSF161098">
    <property type="entry name" value="MetI-like"/>
    <property type="match status" value="1"/>
</dbReference>
<keyword evidence="2 7" id="KW-0813">Transport</keyword>
<dbReference type="OrthoDB" id="9789244at2"/>
<feature type="transmembrane region" description="Helical" evidence="7">
    <location>
        <begin position="114"/>
        <end position="136"/>
    </location>
</feature>
<feature type="domain" description="ABC transmembrane type-1" evidence="8">
    <location>
        <begin position="112"/>
        <end position="299"/>
    </location>
</feature>
<dbReference type="InterPro" id="IPR025966">
    <property type="entry name" value="OppC_N"/>
</dbReference>
<comment type="subcellular location">
    <subcellularLocation>
        <location evidence="1 7">Cell membrane</location>
        <topology evidence="1 7">Multi-pass membrane protein</topology>
    </subcellularLocation>
</comment>
<evidence type="ECO:0000256" key="1">
    <source>
        <dbReference type="ARBA" id="ARBA00004651"/>
    </source>
</evidence>
<keyword evidence="4 7" id="KW-0812">Transmembrane</keyword>
<dbReference type="InterPro" id="IPR050366">
    <property type="entry name" value="BP-dependent_transpt_permease"/>
</dbReference>
<gene>
    <name evidence="9" type="ORF">SE18_01550</name>
</gene>
<dbReference type="InterPro" id="IPR000515">
    <property type="entry name" value="MetI-like"/>
</dbReference>
<organism evidence="9 10">
    <name type="scientific">Herpetosiphon geysericola</name>
    <dbReference type="NCBI Taxonomy" id="70996"/>
    <lineage>
        <taxon>Bacteria</taxon>
        <taxon>Bacillati</taxon>
        <taxon>Chloroflexota</taxon>
        <taxon>Chloroflexia</taxon>
        <taxon>Herpetosiphonales</taxon>
        <taxon>Herpetosiphonaceae</taxon>
        <taxon>Herpetosiphon</taxon>
    </lineage>
</organism>
<comment type="similarity">
    <text evidence="7">Belongs to the binding-protein-dependent transport system permease family.</text>
</comment>
<dbReference type="PANTHER" id="PTHR43386:SF1">
    <property type="entry name" value="D,D-DIPEPTIDE TRANSPORT SYSTEM PERMEASE PROTEIN DDPC-RELATED"/>
    <property type="match status" value="1"/>
</dbReference>
<dbReference type="Pfam" id="PF12911">
    <property type="entry name" value="OppC_N"/>
    <property type="match status" value="1"/>
</dbReference>
<dbReference type="PROSITE" id="PS50928">
    <property type="entry name" value="ABC_TM1"/>
    <property type="match status" value="1"/>
</dbReference>
<dbReference type="PATRIC" id="fig|70996.4.peg.718"/>
<feature type="transmembrane region" description="Helical" evidence="7">
    <location>
        <begin position="143"/>
        <end position="166"/>
    </location>
</feature>
<evidence type="ECO:0000313" key="10">
    <source>
        <dbReference type="Proteomes" id="UP000050277"/>
    </source>
</evidence>
<dbReference type="CDD" id="cd06261">
    <property type="entry name" value="TM_PBP2"/>
    <property type="match status" value="1"/>
</dbReference>
<dbReference type="EMBL" id="LGKP01000004">
    <property type="protein sequence ID" value="KPL91695.1"/>
    <property type="molecule type" value="Genomic_DNA"/>
</dbReference>
<evidence type="ECO:0000313" key="9">
    <source>
        <dbReference type="EMBL" id="KPL91695.1"/>
    </source>
</evidence>
<dbReference type="RefSeq" id="WP_054532655.1">
    <property type="nucleotide sequence ID" value="NZ_LGKP01000004.1"/>
</dbReference>
<feature type="transmembrane region" description="Helical" evidence="7">
    <location>
        <begin position="247"/>
        <end position="266"/>
    </location>
</feature>
<evidence type="ECO:0000259" key="8">
    <source>
        <dbReference type="PROSITE" id="PS50928"/>
    </source>
</evidence>
<evidence type="ECO:0000256" key="5">
    <source>
        <dbReference type="ARBA" id="ARBA00022989"/>
    </source>
</evidence>
<evidence type="ECO:0000256" key="7">
    <source>
        <dbReference type="RuleBase" id="RU363032"/>
    </source>
</evidence>
<feature type="transmembrane region" description="Helical" evidence="7">
    <location>
        <begin position="172"/>
        <end position="190"/>
    </location>
</feature>
<comment type="caution">
    <text evidence="9">The sequence shown here is derived from an EMBL/GenBank/DDBJ whole genome shotgun (WGS) entry which is preliminary data.</text>
</comment>
<dbReference type="GO" id="GO:0005886">
    <property type="term" value="C:plasma membrane"/>
    <property type="evidence" value="ECO:0007669"/>
    <property type="project" value="UniProtKB-SubCell"/>
</dbReference>
<dbReference type="PANTHER" id="PTHR43386">
    <property type="entry name" value="OLIGOPEPTIDE TRANSPORT SYSTEM PERMEASE PROTEIN APPC"/>
    <property type="match status" value="1"/>
</dbReference>
<proteinExistence type="inferred from homology"/>
<evidence type="ECO:0000256" key="4">
    <source>
        <dbReference type="ARBA" id="ARBA00022692"/>
    </source>
</evidence>
<protein>
    <submittedName>
        <fullName evidence="9">Peptide ABC transporter permease</fullName>
    </submittedName>
</protein>
<keyword evidence="6 7" id="KW-0472">Membrane</keyword>
<keyword evidence="3" id="KW-1003">Cell membrane</keyword>
<feature type="transmembrane region" description="Helical" evidence="7">
    <location>
        <begin position="39"/>
        <end position="60"/>
    </location>
</feature>
<keyword evidence="5 7" id="KW-1133">Transmembrane helix</keyword>
<sequence length="334" mass="35994">MQATPEKTLVSKSSETTKTARPWLARWPLLRAFLRNRKAMLGVSILFFFIMVALLAPWIAPGNPKKMESRAHLAPAWIADTPAPGGKTFLLGTTGQGQDVFRQLVWGARLSLSVGLSVGIASTIVGTIIGLTAGYLGGWVDDILSLLTNVMLIIPGMPLLVILAAFLKPGPVTVVMVLTLTGWAWPARVMRSQVLSLRAKDFIAASVVSGERTPRILFSEVLPNMSSVFVGSMVGSTVYAIGADVGLAFLGLTNVGTTSWGTMLYWAQNNAGILTGAWWTFVPTGICIALCAFALTMLNYALDEITNPRLRAEKETTHGKRNRGNVLVTPVIRK</sequence>
<feature type="transmembrane region" description="Helical" evidence="7">
    <location>
        <begin position="278"/>
        <end position="302"/>
    </location>
</feature>
<reference evidence="9 10" key="1">
    <citation type="submission" date="2015-07" db="EMBL/GenBank/DDBJ databases">
        <title>Whole genome sequence of Herpetosiphon geysericola DSM 7119.</title>
        <authorList>
            <person name="Hemp J."/>
            <person name="Ward L.M."/>
            <person name="Pace L.A."/>
            <person name="Fischer W.W."/>
        </authorList>
    </citation>
    <scope>NUCLEOTIDE SEQUENCE [LARGE SCALE GENOMIC DNA]</scope>
    <source>
        <strain evidence="9 10">DSM 7119</strain>
    </source>
</reference>
<evidence type="ECO:0000256" key="6">
    <source>
        <dbReference type="ARBA" id="ARBA00023136"/>
    </source>
</evidence>
<evidence type="ECO:0000256" key="3">
    <source>
        <dbReference type="ARBA" id="ARBA00022475"/>
    </source>
</evidence>
<dbReference type="STRING" id="70996.SE18_01550"/>
<accession>A0A0P6Z2Y9</accession>
<evidence type="ECO:0000256" key="2">
    <source>
        <dbReference type="ARBA" id="ARBA00022448"/>
    </source>
</evidence>
<dbReference type="InterPro" id="IPR035906">
    <property type="entry name" value="MetI-like_sf"/>
</dbReference>
<keyword evidence="10" id="KW-1185">Reference proteome</keyword>
<dbReference type="Pfam" id="PF00528">
    <property type="entry name" value="BPD_transp_1"/>
    <property type="match status" value="1"/>
</dbReference>